<sequence>MIRPRAERTRAALEPVRSELLRQARTDAARARADAEADARRTRESAAAQAREVVDRARAQGHAQAEAAAEANRVRARRAGRAEELAARRAAHDELRTVAVEAVRLRLRDGPGYPALRETLTEVARRQLGPEADVREDPGGGVVATADGRRLDLTLATLTGRACDGLGAELDGLWSV</sequence>
<organism evidence="2 3">
    <name type="scientific">Myceligenerans indicum</name>
    <dbReference type="NCBI Taxonomy" id="2593663"/>
    <lineage>
        <taxon>Bacteria</taxon>
        <taxon>Bacillati</taxon>
        <taxon>Actinomycetota</taxon>
        <taxon>Actinomycetes</taxon>
        <taxon>Micrococcales</taxon>
        <taxon>Promicromonosporaceae</taxon>
        <taxon>Myceligenerans</taxon>
    </lineage>
</organism>
<name>A0ABS1LGR4_9MICO</name>
<evidence type="ECO:0000313" key="3">
    <source>
        <dbReference type="Proteomes" id="UP000675409"/>
    </source>
</evidence>
<evidence type="ECO:0000313" key="2">
    <source>
        <dbReference type="EMBL" id="MBL0885410.1"/>
    </source>
</evidence>
<feature type="compositionally biased region" description="Low complexity" evidence="1">
    <location>
        <begin position="60"/>
        <end position="71"/>
    </location>
</feature>
<dbReference type="Proteomes" id="UP000675409">
    <property type="component" value="Unassembled WGS sequence"/>
</dbReference>
<evidence type="ECO:0000256" key="1">
    <source>
        <dbReference type="SAM" id="MobiDB-lite"/>
    </source>
</evidence>
<accession>A0ABS1LGR4</accession>
<feature type="compositionally biased region" description="Basic and acidic residues" evidence="1">
    <location>
        <begin position="1"/>
        <end position="44"/>
    </location>
</feature>
<feature type="region of interest" description="Disordered" evidence="1">
    <location>
        <begin position="1"/>
        <end position="72"/>
    </location>
</feature>
<keyword evidence="3" id="KW-1185">Reference proteome</keyword>
<reference evidence="2 3" key="1">
    <citation type="journal article" date="2021" name="Arch. Microbiol.">
        <title>Myceligenerans indicum sp. nov., an actinobacterium isolated from mangrove sediment of Sundarbans, India.</title>
        <authorList>
            <person name="Asha K."/>
            <person name="Bhadury P."/>
        </authorList>
    </citation>
    <scope>NUCLEOTIDE SEQUENCE [LARGE SCALE GENOMIC DNA]</scope>
    <source>
        <strain evidence="2 3">I2</strain>
    </source>
</reference>
<dbReference type="EMBL" id="JABBYC010000003">
    <property type="protein sequence ID" value="MBL0885410.1"/>
    <property type="molecule type" value="Genomic_DNA"/>
</dbReference>
<gene>
    <name evidence="2" type="ORF">HGK34_03790</name>
</gene>
<protein>
    <recommendedName>
        <fullName evidence="4">V-type ATP synthase subunit E</fullName>
    </recommendedName>
</protein>
<dbReference type="RefSeq" id="WP_201845236.1">
    <property type="nucleotide sequence ID" value="NZ_JABBYC010000003.1"/>
</dbReference>
<comment type="caution">
    <text evidence="2">The sequence shown here is derived from an EMBL/GenBank/DDBJ whole genome shotgun (WGS) entry which is preliminary data.</text>
</comment>
<proteinExistence type="predicted"/>
<evidence type="ECO:0008006" key="4">
    <source>
        <dbReference type="Google" id="ProtNLM"/>
    </source>
</evidence>